<keyword evidence="7" id="KW-1185">Reference proteome</keyword>
<dbReference type="EMBL" id="RCMK01000013">
    <property type="protein sequence ID" value="KAG2954498.1"/>
    <property type="molecule type" value="Genomic_DNA"/>
</dbReference>
<dbReference type="AlphaFoldDB" id="A0A329SWM7"/>
<evidence type="ECO:0000313" key="3">
    <source>
        <dbReference type="EMBL" id="KAG2954498.1"/>
    </source>
</evidence>
<reference evidence="1" key="2">
    <citation type="submission" date="2018-10" db="EMBL/GenBank/DDBJ databases">
        <title>Effector identification in a new, highly contiguous assembly of the strawberry crown rot pathogen Phytophthora cactorum.</title>
        <authorList>
            <person name="Armitage A.D."/>
            <person name="Nellist C.F."/>
            <person name="Bates H."/>
            <person name="Vickerstaff R.J."/>
            <person name="Harrison R.J."/>
        </authorList>
    </citation>
    <scope>NUCLEOTIDE SEQUENCE</scope>
    <source>
        <strain evidence="1">15-7</strain>
        <strain evidence="2">4032</strain>
        <strain evidence="3">4040</strain>
        <strain evidence="4">P415</strain>
        <strain evidence="5">P421</strain>
    </source>
</reference>
<organism evidence="6 7">
    <name type="scientific">Phytophthora cactorum</name>
    <dbReference type="NCBI Taxonomy" id="29920"/>
    <lineage>
        <taxon>Eukaryota</taxon>
        <taxon>Sar</taxon>
        <taxon>Stramenopiles</taxon>
        <taxon>Oomycota</taxon>
        <taxon>Peronosporomycetes</taxon>
        <taxon>Peronosporales</taxon>
        <taxon>Peronosporaceae</taxon>
        <taxon>Phytophthora</taxon>
    </lineage>
</organism>
<dbReference type="Proteomes" id="UP000736787">
    <property type="component" value="Unassembled WGS sequence"/>
</dbReference>
<accession>A0A329SWM7</accession>
<gene>
    <name evidence="6" type="ORF">PC110_g2944</name>
    <name evidence="1" type="ORF">PC113_g2320</name>
    <name evidence="2" type="ORF">PC115_g824</name>
    <name evidence="3" type="ORF">PC117_g1191</name>
    <name evidence="4" type="ORF">PC118_g1527</name>
    <name evidence="5" type="ORF">PC129_g1118</name>
</gene>
<dbReference type="EMBL" id="MJFZ01000040">
    <property type="protein sequence ID" value="RAW40861.1"/>
    <property type="molecule type" value="Genomic_DNA"/>
</dbReference>
<evidence type="ECO:0000313" key="7">
    <source>
        <dbReference type="Proteomes" id="UP000251314"/>
    </source>
</evidence>
<dbReference type="VEuPathDB" id="FungiDB:PC110_g2944"/>
<dbReference type="OrthoDB" id="128648at2759"/>
<evidence type="ECO:0000313" key="1">
    <source>
        <dbReference type="EMBL" id="KAG2867036.1"/>
    </source>
</evidence>
<dbReference type="STRING" id="29920.A0A329SWM7"/>
<protein>
    <submittedName>
        <fullName evidence="6">Uncharacterized protein</fullName>
    </submittedName>
</protein>
<dbReference type="Proteomes" id="UP000760860">
    <property type="component" value="Unassembled WGS sequence"/>
</dbReference>
<evidence type="ECO:0000313" key="4">
    <source>
        <dbReference type="EMBL" id="KAG2998089.1"/>
    </source>
</evidence>
<dbReference type="Proteomes" id="UP000697107">
    <property type="component" value="Unassembled WGS sequence"/>
</dbReference>
<reference evidence="6 7" key="1">
    <citation type="submission" date="2018-01" db="EMBL/GenBank/DDBJ databases">
        <title>Draft genome of the strawberry crown rot pathogen Phytophthora cactorum.</title>
        <authorList>
            <person name="Armitage A.D."/>
            <person name="Lysoe E."/>
            <person name="Nellist C.F."/>
            <person name="Harrison R.J."/>
            <person name="Brurberg M.B."/>
        </authorList>
    </citation>
    <scope>NUCLEOTIDE SEQUENCE [LARGE SCALE GENOMIC DNA]</scope>
    <source>
        <strain evidence="6 7">10300</strain>
    </source>
</reference>
<name>A0A329SWM7_9STRA</name>
<evidence type="ECO:0000313" key="2">
    <source>
        <dbReference type="EMBL" id="KAG2943444.1"/>
    </source>
</evidence>
<proteinExistence type="predicted"/>
<dbReference type="EMBL" id="RCMV01000017">
    <property type="protein sequence ID" value="KAG3228357.1"/>
    <property type="molecule type" value="Genomic_DNA"/>
</dbReference>
<dbReference type="Proteomes" id="UP000774804">
    <property type="component" value="Unassembled WGS sequence"/>
</dbReference>
<dbReference type="Proteomes" id="UP000735874">
    <property type="component" value="Unassembled WGS sequence"/>
</dbReference>
<evidence type="ECO:0000313" key="5">
    <source>
        <dbReference type="EMBL" id="KAG3228357.1"/>
    </source>
</evidence>
<sequence>MFNERNPHTPVSLLAALTSKYGEANLAEAIVSAAKRGDMLAARLQMEQLGGWLRRDMSVNDVFKLLNFKNDGTAFISRTLDTLEDTFCYITEQKE</sequence>
<dbReference type="Proteomes" id="UP000251314">
    <property type="component" value="Unassembled WGS sequence"/>
</dbReference>
<evidence type="ECO:0000313" key="6">
    <source>
        <dbReference type="EMBL" id="RAW40861.1"/>
    </source>
</evidence>
<comment type="caution">
    <text evidence="6">The sequence shown here is derived from an EMBL/GenBank/DDBJ whole genome shotgun (WGS) entry which is preliminary data.</text>
</comment>
<dbReference type="EMBL" id="RCMG01000031">
    <property type="protein sequence ID" value="KAG2867036.1"/>
    <property type="molecule type" value="Genomic_DNA"/>
</dbReference>
<dbReference type="EMBL" id="RCML01000019">
    <property type="protein sequence ID" value="KAG2998089.1"/>
    <property type="molecule type" value="Genomic_DNA"/>
</dbReference>
<dbReference type="EMBL" id="RCMI01000009">
    <property type="protein sequence ID" value="KAG2943444.1"/>
    <property type="molecule type" value="Genomic_DNA"/>
</dbReference>